<dbReference type="Pfam" id="PF13313">
    <property type="entry name" value="DUF4082"/>
    <property type="match status" value="2"/>
</dbReference>
<dbReference type="InterPro" id="IPR014755">
    <property type="entry name" value="Cu-Rt/internalin_Ig-like"/>
</dbReference>
<accession>A0A1H7XKR8</accession>
<dbReference type="SUPFAM" id="SSF81296">
    <property type="entry name" value="E set domains"/>
    <property type="match status" value="1"/>
</dbReference>
<dbReference type="AlphaFoldDB" id="A0A1H7XKR8"/>
<dbReference type="InterPro" id="IPR032812">
    <property type="entry name" value="SbsA_Ig"/>
</dbReference>
<organism evidence="7 8">
    <name type="scientific">Streptacidiphilus jiangxiensis</name>
    <dbReference type="NCBI Taxonomy" id="235985"/>
    <lineage>
        <taxon>Bacteria</taxon>
        <taxon>Bacillati</taxon>
        <taxon>Actinomycetota</taxon>
        <taxon>Actinomycetes</taxon>
        <taxon>Kitasatosporales</taxon>
        <taxon>Streptomycetaceae</taxon>
        <taxon>Streptacidiphilus</taxon>
    </lineage>
</organism>
<feature type="domain" description="N,N-dimethylformamidase beta subunit-like C-terminal" evidence="6">
    <location>
        <begin position="106"/>
        <end position="512"/>
    </location>
</feature>
<dbReference type="InterPro" id="IPR046540">
    <property type="entry name" value="DMFA2_C"/>
</dbReference>
<keyword evidence="1 3" id="KW-0732">Signal</keyword>
<feature type="domain" description="DUF4082" evidence="5">
    <location>
        <begin position="940"/>
        <end position="1086"/>
    </location>
</feature>
<protein>
    <submittedName>
        <fullName evidence="7">Ig-like domain-containing protein</fullName>
    </submittedName>
</protein>
<dbReference type="Pfam" id="PF20254">
    <property type="entry name" value="DMFA2_C"/>
    <property type="match status" value="1"/>
</dbReference>
<dbReference type="RefSeq" id="WP_063773275.1">
    <property type="nucleotide sequence ID" value="NZ_BBPN01000017.1"/>
</dbReference>
<dbReference type="Pfam" id="PF13205">
    <property type="entry name" value="Big_5"/>
    <property type="match status" value="1"/>
</dbReference>
<evidence type="ECO:0000259" key="4">
    <source>
        <dbReference type="Pfam" id="PF13205"/>
    </source>
</evidence>
<feature type="chain" id="PRO_5010256644" evidence="3">
    <location>
        <begin position="45"/>
        <end position="1272"/>
    </location>
</feature>
<dbReference type="OrthoDB" id="505641at2"/>
<name>A0A1H7XKR8_STRJI</name>
<gene>
    <name evidence="7" type="ORF">SAMN05414137_12454</name>
</gene>
<dbReference type="EMBL" id="FOAZ01000024">
    <property type="protein sequence ID" value="SEM33798.1"/>
    <property type="molecule type" value="Genomic_DNA"/>
</dbReference>
<dbReference type="eggNOG" id="COG1749">
    <property type="taxonomic scope" value="Bacteria"/>
</dbReference>
<dbReference type="Proteomes" id="UP000183015">
    <property type="component" value="Unassembled WGS sequence"/>
</dbReference>
<dbReference type="Gene3D" id="2.60.40.1220">
    <property type="match status" value="1"/>
</dbReference>
<evidence type="ECO:0000259" key="6">
    <source>
        <dbReference type="Pfam" id="PF20254"/>
    </source>
</evidence>
<feature type="signal peptide" evidence="3">
    <location>
        <begin position="1"/>
        <end position="44"/>
    </location>
</feature>
<dbReference type="InterPro" id="IPR014756">
    <property type="entry name" value="Ig_E-set"/>
</dbReference>
<evidence type="ECO:0000259" key="5">
    <source>
        <dbReference type="Pfam" id="PF13313"/>
    </source>
</evidence>
<evidence type="ECO:0000256" key="1">
    <source>
        <dbReference type="ARBA" id="ARBA00022729"/>
    </source>
</evidence>
<feature type="domain" description="DUF4082" evidence="5">
    <location>
        <begin position="666"/>
        <end position="813"/>
    </location>
</feature>
<dbReference type="InterPro" id="IPR025141">
    <property type="entry name" value="DUF4082"/>
</dbReference>
<evidence type="ECO:0000256" key="3">
    <source>
        <dbReference type="SAM" id="SignalP"/>
    </source>
</evidence>
<dbReference type="Gene3D" id="2.60.40.650">
    <property type="match status" value="1"/>
</dbReference>
<reference evidence="8" key="1">
    <citation type="submission" date="2016-10" db="EMBL/GenBank/DDBJ databases">
        <authorList>
            <person name="Varghese N."/>
        </authorList>
    </citation>
    <scope>NUCLEOTIDE SEQUENCE [LARGE SCALE GENOMIC DNA]</scope>
    <source>
        <strain evidence="8">DSM 45096 / BCRC 16803 / CGMCC 4.1857 / CIP 109030 / JCM 12277 / KCTC 19219 / NBRC 100920 / 33214</strain>
    </source>
</reference>
<evidence type="ECO:0000313" key="8">
    <source>
        <dbReference type="Proteomes" id="UP000183015"/>
    </source>
</evidence>
<evidence type="ECO:0000313" key="7">
    <source>
        <dbReference type="EMBL" id="SEM33798.1"/>
    </source>
</evidence>
<feature type="compositionally biased region" description="Low complexity" evidence="2">
    <location>
        <begin position="823"/>
        <end position="836"/>
    </location>
</feature>
<dbReference type="STRING" id="235985.SAMN05414137_12454"/>
<evidence type="ECO:0000256" key="2">
    <source>
        <dbReference type="SAM" id="MobiDB-lite"/>
    </source>
</evidence>
<dbReference type="Pfam" id="PF17957">
    <property type="entry name" value="Big_7"/>
    <property type="match status" value="1"/>
</dbReference>
<sequence length="1272" mass="132448">MKSSVPTRDHSASRRSRVRLGLLGVLAVLAGLLLPFTTGTAAHAATDPCGTGSNPVVCENSKPGTPMSDWFSPNAWGDIEGFSTQESVTPGATIQFKIQSPVSYHVEIYRLGYYGGDGAREMSTTAQAAQTYPANYTTKAASCATNSTTGLVDCGSWPVTVSWTVPSDAVSGLYIANFDQTDGNGLMPYPFVVRDDSSHSNLVVQTSDETWQAYNMWGGQNLYQGNGPAPDGRAYQVSYNRPLDIGGDNGVYGSEFEMISWLEENGYDVSYLSGLDVSTNGSLLLNHKVFMSSGHDEYWNQSQWDNVLAARKAGVNEAFFSGNEVFWKTRLAPSVDGTNTPNRTLVCYKMTKLEFATPDGVADPSGTWTGTWMDPASAKYNQSYEPENELTGSLFQVNGYRSDAITVPGSYARMRLWRNTSVASLTPSQTAVFPTGTLGYEWDSDVADASRPSGEIDMSSTTVDVENGTLREDWGNNYGNGTATHSLVEFRDPTSHALVFGSGTVQWSWGLTNVPSTGTPTVTADARMQQATVNILADMGLQPLTLQSNLVAATASTDTVGPTVTVTSPASGSTVPALKPVTVSGTAADNGAGVVARVEVSTDGGTTWNPATGLTSWSYTWTPTAQGSTQIQVRAEDDSANIGAVASVPLTVGPQQCPCTVFPANSVPGTVNAGDGSAVELGVKFQTSSPGSITAVRFYKSTANTGTHVGNLWTASGQLLATGTFSGETASGWQQLNFASPVPVKTNTTYVASYFAPSGGYSYDGGYFSNQGAGLAPLTELQSGGASGANGVYHYGSTSAFPSTASSGSNYWVDVVLDTSTASTTPPSVTAQSPTSGATGVSITSPVSATFNESIDQSTLTFTLKDPSGATVPGTAAVTSGNVATFTPSTQLALNTVYTASVQVSDLWGNAMTAPVTWTFTTSATPPATNCPCALWPSTTVPGTTDTTGDPNSLELGARFQSAVAGNVTGVTFYKGTGNTGTHTGSLWSSSGQLLASGTFTNETASGWQTLTFATPVAISANTTYLVSYHAPNGNYAVNEGYFGGAHLAYPLTAPADASGAPNGVYQYGSTSAFPTGSSGSANYWVSPLFSPSGTTGAAARTALAGKVAPLTTPAPGGLVLSASPLSGSGRGATTTGPNRIVDATHPLTATLPAATDAAHLDADISTTPSVGDWPDDDSYTALIGYDPATHQVSLRPTGPLAYGVVYRITLTAADQHGHVLTTRTWLLHTGYPRPHLPHHPATNTVTFPPFTRFAYQVPGRVQPPIGLPTLI</sequence>
<feature type="domain" description="SbsA Ig-like" evidence="4">
    <location>
        <begin position="824"/>
        <end position="922"/>
    </location>
</feature>
<feature type="region of interest" description="Disordered" evidence="2">
    <location>
        <begin position="823"/>
        <end position="842"/>
    </location>
</feature>
<keyword evidence="8" id="KW-1185">Reference proteome</keyword>
<proteinExistence type="predicted"/>